<evidence type="ECO:0000259" key="4">
    <source>
        <dbReference type="SMART" id="SM00856"/>
    </source>
</evidence>
<protein>
    <recommendedName>
        <fullName evidence="4">Pectinesterase inhibitor domain-containing protein</fullName>
    </recommendedName>
</protein>
<evidence type="ECO:0000256" key="2">
    <source>
        <dbReference type="ARBA" id="ARBA00023157"/>
    </source>
</evidence>
<dbReference type="CDD" id="cd15797">
    <property type="entry name" value="PMEI"/>
    <property type="match status" value="2"/>
</dbReference>
<name>A0ABQ7Y6J0_BRANA</name>
<dbReference type="InterPro" id="IPR006501">
    <property type="entry name" value="Pectinesterase_inhib_dom"/>
</dbReference>
<evidence type="ECO:0000256" key="3">
    <source>
        <dbReference type="ARBA" id="ARBA00038471"/>
    </source>
</evidence>
<dbReference type="EMBL" id="JAGKQM010000018">
    <property type="protein sequence ID" value="KAH0863794.1"/>
    <property type="molecule type" value="Genomic_DNA"/>
</dbReference>
<feature type="domain" description="Pectinesterase inhibitor" evidence="4">
    <location>
        <begin position="34"/>
        <end position="178"/>
    </location>
</feature>
<evidence type="ECO:0000313" key="6">
    <source>
        <dbReference type="Proteomes" id="UP000824890"/>
    </source>
</evidence>
<keyword evidence="2" id="KW-1015">Disulfide bond</keyword>
<dbReference type="Gene3D" id="1.20.140.40">
    <property type="entry name" value="Invertase/pectin methylesterase inhibitor family protein"/>
    <property type="match status" value="2"/>
</dbReference>
<dbReference type="SUPFAM" id="SSF101148">
    <property type="entry name" value="Plant invertase/pectin methylesterase inhibitor"/>
    <property type="match status" value="2"/>
</dbReference>
<gene>
    <name evidence="5" type="ORF">HID58_081005</name>
</gene>
<organism evidence="5 6">
    <name type="scientific">Brassica napus</name>
    <name type="common">Rape</name>
    <dbReference type="NCBI Taxonomy" id="3708"/>
    <lineage>
        <taxon>Eukaryota</taxon>
        <taxon>Viridiplantae</taxon>
        <taxon>Streptophyta</taxon>
        <taxon>Embryophyta</taxon>
        <taxon>Tracheophyta</taxon>
        <taxon>Spermatophyta</taxon>
        <taxon>Magnoliopsida</taxon>
        <taxon>eudicotyledons</taxon>
        <taxon>Gunneridae</taxon>
        <taxon>Pentapetalae</taxon>
        <taxon>rosids</taxon>
        <taxon>malvids</taxon>
        <taxon>Brassicales</taxon>
        <taxon>Brassicaceae</taxon>
        <taxon>Brassiceae</taxon>
        <taxon>Brassica</taxon>
    </lineage>
</organism>
<keyword evidence="6" id="KW-1185">Reference proteome</keyword>
<sequence length="332" mass="37714">KMAAYLKKNVFLVLTIVVLPFVLSSSYGNFSMMVTKNEINNICTKKYVNSSLCYELLKSTPKIATLDFSGLVKYLIKYQSHNVSDAMNQIKLSAGNATDLQTIDLCVRLYENVLYDTDHHILTALAAKKYFNVHVYISGSNANIGTCRDELVEMKPRLEVLITRSNVISNIYSIIVMMVTKNEINNICTKKYVNSSLCYELLKSTPKIATLDFSGLVKYLIKYQSHNVSDAMNQIKQHNGFDLQTIDLCVRLYENVLYDTDHHILTALSAKKYFNVHVYISGSNANIGTCRDELVEMKPRLEVLITRSNVISNIYSIIVCILNCYLQDEKTQ</sequence>
<comment type="similarity">
    <text evidence="3">Belongs to the PMEI family.</text>
</comment>
<feature type="non-terminal residue" evidence="5">
    <location>
        <position position="1"/>
    </location>
</feature>
<proteinExistence type="inferred from homology"/>
<accession>A0ABQ7Y6J0</accession>
<dbReference type="Pfam" id="PF04043">
    <property type="entry name" value="PMEI"/>
    <property type="match status" value="2"/>
</dbReference>
<dbReference type="SMART" id="SM00856">
    <property type="entry name" value="PMEI"/>
    <property type="match status" value="2"/>
</dbReference>
<feature type="domain" description="Pectinesterase inhibitor" evidence="4">
    <location>
        <begin position="179"/>
        <end position="321"/>
    </location>
</feature>
<reference evidence="5 6" key="1">
    <citation type="submission" date="2021-05" db="EMBL/GenBank/DDBJ databases">
        <title>Genome Assembly of Synthetic Allotetraploid Brassica napus Reveals Homoeologous Exchanges between Subgenomes.</title>
        <authorList>
            <person name="Davis J.T."/>
        </authorList>
    </citation>
    <scope>NUCLEOTIDE SEQUENCE [LARGE SCALE GENOMIC DNA]</scope>
    <source>
        <strain evidence="6">cv. Da-Ae</strain>
        <tissue evidence="5">Seedling</tissue>
    </source>
</reference>
<comment type="caution">
    <text evidence="5">The sequence shown here is derived from an EMBL/GenBank/DDBJ whole genome shotgun (WGS) entry which is preliminary data.</text>
</comment>
<dbReference type="PANTHER" id="PTHR36710">
    <property type="entry name" value="PECTINESTERASE INHIBITOR-LIKE"/>
    <property type="match status" value="1"/>
</dbReference>
<dbReference type="InterPro" id="IPR052421">
    <property type="entry name" value="PCW_Enzyme_Inhibitor"/>
</dbReference>
<feature type="non-terminal residue" evidence="5">
    <location>
        <position position="332"/>
    </location>
</feature>
<evidence type="ECO:0000313" key="5">
    <source>
        <dbReference type="EMBL" id="KAH0863794.1"/>
    </source>
</evidence>
<evidence type="ECO:0000256" key="1">
    <source>
        <dbReference type="ARBA" id="ARBA00022729"/>
    </source>
</evidence>
<dbReference type="Proteomes" id="UP000824890">
    <property type="component" value="Unassembled WGS sequence"/>
</dbReference>
<keyword evidence="1" id="KW-0732">Signal</keyword>
<dbReference type="InterPro" id="IPR035513">
    <property type="entry name" value="Invertase/methylesterase_inhib"/>
</dbReference>
<dbReference type="NCBIfam" id="TIGR01614">
    <property type="entry name" value="PME_inhib"/>
    <property type="match status" value="2"/>
</dbReference>
<dbReference type="PANTHER" id="PTHR36710:SF17">
    <property type="entry name" value="PLANT INVERTASE_PECTIN METHYLESTERASE INHIBITOR SUPERFAMILY PROTEIN"/>
    <property type="match status" value="1"/>
</dbReference>
<dbReference type="InterPro" id="IPR034086">
    <property type="entry name" value="PMEI_plant"/>
</dbReference>